<dbReference type="RefSeq" id="WP_060950374.1">
    <property type="nucleotide sequence ID" value="NZ_BBON01000121.1"/>
</dbReference>
<comment type="caution">
    <text evidence="1">The sequence shown here is derived from an EMBL/GenBank/DDBJ whole genome shotgun (WGS) entry which is preliminary data.</text>
</comment>
<evidence type="ECO:0000313" key="1">
    <source>
        <dbReference type="EMBL" id="GHJ26621.1"/>
    </source>
</evidence>
<reference evidence="1" key="1">
    <citation type="submission" date="2024-05" db="EMBL/GenBank/DDBJ databases">
        <title>Whole genome shotgun sequence of Streptomyces hygroscopicus NBRC 113678.</title>
        <authorList>
            <person name="Komaki H."/>
            <person name="Tamura T."/>
        </authorList>
    </citation>
    <scope>NUCLEOTIDE SEQUENCE</scope>
    <source>
        <strain evidence="1">N11-34</strain>
    </source>
</reference>
<dbReference type="SUPFAM" id="SSF52540">
    <property type="entry name" value="P-loop containing nucleoside triphosphate hydrolases"/>
    <property type="match status" value="1"/>
</dbReference>
<evidence type="ECO:0000313" key="2">
    <source>
        <dbReference type="Proteomes" id="UP001054854"/>
    </source>
</evidence>
<organism evidence="1 2">
    <name type="scientific">Streptomyces hygroscopicus</name>
    <dbReference type="NCBI Taxonomy" id="1912"/>
    <lineage>
        <taxon>Bacteria</taxon>
        <taxon>Bacillati</taxon>
        <taxon>Actinomycetota</taxon>
        <taxon>Actinomycetes</taxon>
        <taxon>Kitasatosporales</taxon>
        <taxon>Streptomycetaceae</taxon>
        <taxon>Streptomyces</taxon>
        <taxon>Streptomyces violaceusniger group</taxon>
    </lineage>
</organism>
<dbReference type="Gene3D" id="3.40.50.300">
    <property type="entry name" value="P-loop containing nucleotide triphosphate hydrolases"/>
    <property type="match status" value="1"/>
</dbReference>
<keyword evidence="2" id="KW-1185">Reference proteome</keyword>
<accession>A0ABQ3TTF5</accession>
<name>A0ABQ3TTF5_STRHY</name>
<gene>
    <name evidence="1" type="ORF">TPA0910_10540</name>
</gene>
<dbReference type="EMBL" id="BNEK01000002">
    <property type="protein sequence ID" value="GHJ26621.1"/>
    <property type="molecule type" value="Genomic_DNA"/>
</dbReference>
<proteinExistence type="predicted"/>
<dbReference type="CDD" id="cd02019">
    <property type="entry name" value="NK"/>
    <property type="match status" value="1"/>
</dbReference>
<dbReference type="InterPro" id="IPR027417">
    <property type="entry name" value="P-loop_NTPase"/>
</dbReference>
<dbReference type="Proteomes" id="UP001054854">
    <property type="component" value="Unassembled WGS sequence"/>
</dbReference>
<sequence>MRSGQHEEVADAAQLPARLRHVLWLGGGSGAGKSTIARRLADRYGWRLYATDDVMGDHAARTTAEEAPFLHRFIAMDMDQRWVNRSPEVMLETFHWFRGEGFALIVEDLLRLPPEPRVIVEGFRLLPHLVKPLLAAPEHAVWLLPTPAFRHSAIRRRSAAGEGFVARTSDPARAGRNLAERDRMFTARLREETERLRLRSIEVGTAMSEDDLDRRVTAAFRL</sequence>
<protein>
    <submittedName>
        <fullName evidence="1">Uncharacterized protein</fullName>
    </submittedName>
</protein>